<dbReference type="AlphaFoldDB" id="B3PHE4"/>
<feature type="domain" description="Teneurin-like YD-shell" evidence="3">
    <location>
        <begin position="22"/>
        <end position="452"/>
    </location>
</feature>
<dbReference type="eggNOG" id="COG3209">
    <property type="taxonomic scope" value="Bacteria"/>
</dbReference>
<dbReference type="Gene3D" id="2.180.10.10">
    <property type="entry name" value="RHS repeat-associated core"/>
    <property type="match status" value="1"/>
</dbReference>
<name>B3PHE4_CELJU</name>
<evidence type="ECO:0000259" key="3">
    <source>
        <dbReference type="Pfam" id="PF25023"/>
    </source>
</evidence>
<dbReference type="KEGG" id="cja:CJA_0341"/>
<evidence type="ECO:0000256" key="2">
    <source>
        <dbReference type="SAM" id="Coils"/>
    </source>
</evidence>
<dbReference type="STRING" id="498211.CJA_0341"/>
<keyword evidence="5" id="KW-1185">Reference proteome</keyword>
<keyword evidence="2" id="KW-0175">Coiled coil</keyword>
<proteinExistence type="predicted"/>
<gene>
    <name evidence="4" type="ordered locus">CJA_0341</name>
</gene>
<accession>B3PHE4</accession>
<evidence type="ECO:0000313" key="5">
    <source>
        <dbReference type="Proteomes" id="UP000001036"/>
    </source>
</evidence>
<organism evidence="4 5">
    <name type="scientific">Cellvibrio japonicus (strain Ueda107)</name>
    <name type="common">Pseudomonas fluorescens subsp. cellulosa</name>
    <dbReference type="NCBI Taxonomy" id="498211"/>
    <lineage>
        <taxon>Bacteria</taxon>
        <taxon>Pseudomonadati</taxon>
        <taxon>Pseudomonadota</taxon>
        <taxon>Gammaproteobacteria</taxon>
        <taxon>Cellvibrionales</taxon>
        <taxon>Cellvibrionaceae</taxon>
        <taxon>Cellvibrio</taxon>
    </lineage>
</organism>
<keyword evidence="1" id="KW-0677">Repeat</keyword>
<feature type="coiled-coil region" evidence="2">
    <location>
        <begin position="533"/>
        <end position="560"/>
    </location>
</feature>
<dbReference type="PANTHER" id="PTHR32305:SF15">
    <property type="entry name" value="PROTEIN RHSA-RELATED"/>
    <property type="match status" value="1"/>
</dbReference>
<evidence type="ECO:0000313" key="4">
    <source>
        <dbReference type="EMBL" id="ACE86231.1"/>
    </source>
</evidence>
<dbReference type="InterPro" id="IPR006530">
    <property type="entry name" value="YD"/>
</dbReference>
<protein>
    <submittedName>
        <fullName evidence="4">Rhs family protein</fullName>
    </submittedName>
</protein>
<evidence type="ECO:0000256" key="1">
    <source>
        <dbReference type="ARBA" id="ARBA00022737"/>
    </source>
</evidence>
<dbReference type="Pfam" id="PF25023">
    <property type="entry name" value="TEN_YD-shell"/>
    <property type="match status" value="1"/>
</dbReference>
<dbReference type="EMBL" id="CP000934">
    <property type="protein sequence ID" value="ACE86231.1"/>
    <property type="molecule type" value="Genomic_DNA"/>
</dbReference>
<dbReference type="Proteomes" id="UP000001036">
    <property type="component" value="Chromosome"/>
</dbReference>
<sequence length="561" mass="62846">MTFNGVNLIETETRPAPETTQYNYNRDRQLTEIKLPSGETLHYIYQEGRLAHLQTPEGDTHYRYQQGDQLHEIQQGSEKVNYSYDGTLLTQQTYQGQLNATINFGYNTDFRVNNLSYAGGNTSLSYDKDGLLTGIHGFTIEHHPNNGLPQRLSRGQWNKNWQWNAYGETISVNYRWGSQANFGYDLEYNLTGQIVRKTEYLPDGSTATFDYTYDNRYRLTEVKRNNEIVEAYGYDANGNRTLHTSVDMGITNQSATYTQGDQLQNHGNTTYLYDANGRLGSKLKATDDGLALTTYIYGSQGQLLQVDTPDKSIRYLHNALGNRVAKLVNGTVTEQYLWQDLTTLLAIYDGSGNLKQRFEYTLGHTPTSFTQNNQRYFIHTDHLGSPRIITDSNGNIVKTVSYDSYGNIIEDSNPEFQIPFGFAGGLKDDDTGLIRFGYRDYDPETGRWTARDPIGFEGGDTNLYGYVLGDPINWVDIDGLAPAWVGPVAAVTAVVGGALIAYGGPVAPFGLGLVLIAGGLTIWDWATTPEEQIKEIQPKLDSLQEKIDKLQDAIDKANSCH</sequence>
<dbReference type="InterPro" id="IPR056823">
    <property type="entry name" value="TEN-like_YD-shell"/>
</dbReference>
<dbReference type="InterPro" id="IPR022385">
    <property type="entry name" value="Rhs_assc_core"/>
</dbReference>
<dbReference type="PANTHER" id="PTHR32305">
    <property type="match status" value="1"/>
</dbReference>
<dbReference type="NCBIfam" id="TIGR01643">
    <property type="entry name" value="YD_repeat_2x"/>
    <property type="match status" value="1"/>
</dbReference>
<reference evidence="4 5" key="1">
    <citation type="journal article" date="2008" name="J. Bacteriol.">
        <title>Insights into plant cell wall degradation from the genome sequence of the soil bacterium Cellvibrio japonicus.</title>
        <authorList>
            <person name="Deboy R.T."/>
            <person name="Mongodin E.F."/>
            <person name="Fouts D.E."/>
            <person name="Tailford L.E."/>
            <person name="Khouri H."/>
            <person name="Emerson J.B."/>
            <person name="Mohamoud Y."/>
            <person name="Watkins K."/>
            <person name="Henrissat B."/>
            <person name="Gilbert H.J."/>
            <person name="Nelson K.E."/>
        </authorList>
    </citation>
    <scope>NUCLEOTIDE SEQUENCE [LARGE SCALE GENOMIC DNA]</scope>
    <source>
        <strain evidence="4 5">Ueda107</strain>
    </source>
</reference>
<dbReference type="InterPro" id="IPR050708">
    <property type="entry name" value="T6SS_VgrG/RHS"/>
</dbReference>
<dbReference type="NCBIfam" id="TIGR03696">
    <property type="entry name" value="Rhs_assc_core"/>
    <property type="match status" value="1"/>
</dbReference>
<dbReference type="HOGENOM" id="CLU_485476_0_0_6"/>